<reference evidence="2 3" key="1">
    <citation type="journal article" date="2019" name="Microbiol. Resour. Announc.">
        <title>Draft Genome Sequences of Type Strains of Gordonibacter faecihominis, Paraeggerthella hongkongensis, Parvibacter caecicola,Slackia equolifaciens, Slackia faecicanis, and Slackia isoflavoniconvertens.</title>
        <authorList>
            <person name="Danylec N."/>
            <person name="Stoll D.A."/>
            <person name="Dotsch A."/>
            <person name="Huch M."/>
        </authorList>
    </citation>
    <scope>NUCLEOTIDE SEQUENCE [LARGE SCALE GENOMIC DNA]</scope>
    <source>
        <strain evidence="2 3">DSM 18785</strain>
    </source>
</reference>
<accession>A0A3N0ASK8</accession>
<evidence type="ECO:0000259" key="1">
    <source>
        <dbReference type="Pfam" id="PF13191"/>
    </source>
</evidence>
<dbReference type="GO" id="GO:0005524">
    <property type="term" value="F:ATP binding"/>
    <property type="evidence" value="ECO:0007669"/>
    <property type="project" value="UniProtKB-KW"/>
</dbReference>
<dbReference type="PANTHER" id="PTHR34301">
    <property type="entry name" value="DNA-BINDING PROTEIN-RELATED"/>
    <property type="match status" value="1"/>
</dbReference>
<dbReference type="EMBL" id="QICA01000011">
    <property type="protein sequence ID" value="RNL37618.1"/>
    <property type="molecule type" value="Genomic_DNA"/>
</dbReference>
<comment type="caution">
    <text evidence="2">The sequence shown here is derived from an EMBL/GenBank/DDBJ whole genome shotgun (WGS) entry which is preliminary data.</text>
</comment>
<keyword evidence="2" id="KW-0067">ATP-binding</keyword>
<name>A0A3N0ASK8_9ACTN</name>
<dbReference type="Proteomes" id="UP000278327">
    <property type="component" value="Unassembled WGS sequence"/>
</dbReference>
<feature type="domain" description="Orc1-like AAA ATPase" evidence="1">
    <location>
        <begin position="20"/>
        <end position="159"/>
    </location>
</feature>
<keyword evidence="3" id="KW-1185">Reference proteome</keyword>
<dbReference type="PANTHER" id="PTHR34301:SF8">
    <property type="entry name" value="ATPASE DOMAIN-CONTAINING PROTEIN"/>
    <property type="match status" value="1"/>
</dbReference>
<dbReference type="SUPFAM" id="SSF52540">
    <property type="entry name" value="P-loop containing nucleoside triphosphate hydrolases"/>
    <property type="match status" value="1"/>
</dbReference>
<evidence type="ECO:0000313" key="2">
    <source>
        <dbReference type="EMBL" id="RNL37618.1"/>
    </source>
</evidence>
<protein>
    <submittedName>
        <fullName evidence="2">ATP-binding protein</fullName>
    </submittedName>
</protein>
<sequence>MMMASNPFTPTFGVVPAFMAGREDITSELLAALEEGVGNPNLTTIISGARGTGKTALLTYLSDAAQAQGWVSVNVSALPGMLEEIVQQTHAASAHLIDTSTPAKLASLKLGDIAEVQFSDSLEAAPTWRIRMGELLDALAETDTGLLITVDEVRDDLDEMIQLASAFQHFVRERRKVALFMAGLPAHVSALLQDKSVSFLRRANFYNIGIVSDFEVEEALGKTFDEGGREATPEALKEAVQLIGGFPYMMQLVGYRAWNASPDSPLISEDDVLEGSRFARNDLQRKVFDTTFRELSKGDVRFLVAMLEDDGPSELADVARRLGKRSNYASQYKRRLQEQGIVGEVGQGRIRIELPMFKDYLRDQLL</sequence>
<evidence type="ECO:0000313" key="3">
    <source>
        <dbReference type="Proteomes" id="UP000278327"/>
    </source>
</evidence>
<dbReference type="Gene3D" id="3.40.50.300">
    <property type="entry name" value="P-loop containing nucleotide triphosphate hydrolases"/>
    <property type="match status" value="1"/>
</dbReference>
<proteinExistence type="predicted"/>
<gene>
    <name evidence="2" type="ORF">DMP10_07315</name>
</gene>
<organism evidence="2 3">
    <name type="scientific">Adlercreutzia equolifaciens subsp. celatus DSM 18785</name>
    <dbReference type="NCBI Taxonomy" id="1121021"/>
    <lineage>
        <taxon>Bacteria</taxon>
        <taxon>Bacillati</taxon>
        <taxon>Actinomycetota</taxon>
        <taxon>Coriobacteriia</taxon>
        <taxon>Eggerthellales</taxon>
        <taxon>Eggerthellaceae</taxon>
        <taxon>Adlercreutzia</taxon>
    </lineage>
</organism>
<dbReference type="InterPro" id="IPR027417">
    <property type="entry name" value="P-loop_NTPase"/>
</dbReference>
<dbReference type="AlphaFoldDB" id="A0A3N0ASK8"/>
<dbReference type="Pfam" id="PF13191">
    <property type="entry name" value="AAA_16"/>
    <property type="match status" value="1"/>
</dbReference>
<dbReference type="InterPro" id="IPR041664">
    <property type="entry name" value="AAA_16"/>
</dbReference>
<keyword evidence="2" id="KW-0547">Nucleotide-binding</keyword>